<reference evidence="2" key="1">
    <citation type="submission" date="2023-04" db="EMBL/GenBank/DDBJ databases">
        <title>Phytophthora fragariaefolia NBRC 109709.</title>
        <authorList>
            <person name="Ichikawa N."/>
            <person name="Sato H."/>
            <person name="Tonouchi N."/>
        </authorList>
    </citation>
    <scope>NUCLEOTIDE SEQUENCE</scope>
    <source>
        <strain evidence="2">NBRC 109709</strain>
    </source>
</reference>
<dbReference type="AlphaFoldDB" id="A0A9W6Y2F1"/>
<comment type="caution">
    <text evidence="2">The sequence shown here is derived from an EMBL/GenBank/DDBJ whole genome shotgun (WGS) entry which is preliminary data.</text>
</comment>
<organism evidence="2 3">
    <name type="scientific">Phytophthora fragariaefolia</name>
    <dbReference type="NCBI Taxonomy" id="1490495"/>
    <lineage>
        <taxon>Eukaryota</taxon>
        <taxon>Sar</taxon>
        <taxon>Stramenopiles</taxon>
        <taxon>Oomycota</taxon>
        <taxon>Peronosporomycetes</taxon>
        <taxon>Peronosporales</taxon>
        <taxon>Peronosporaceae</taxon>
        <taxon>Phytophthora</taxon>
    </lineage>
</organism>
<evidence type="ECO:0000313" key="3">
    <source>
        <dbReference type="Proteomes" id="UP001165121"/>
    </source>
</evidence>
<sequence>MADSDERLDSAPSRSRPADLEILIPSPFERRDDEGHGASDAEMPTGKDQGMEGPRQRWRCRNPPSAVAMPVSACIETDTRRMIARWEFSGASPETITEEQWKDYFRQALVPTFVDYASIDTATKSLNMPTKWPEPESRMMHLQADMEAILNRFSVTDLAFKHEQRRLVGYLTKALEPVSFREVVATKLTLQEFKPLKNGAIGFYKYVVELMRVFMTWEQAAEAAARSSTSSSGGRGGGRISAGHSGGRSGGGRGGGDASAGQPGGSGQAGGDGNNRTGGRSNGRRGRGRSGRGVETAAEPDHEAAATKEPPGAVEARVDGPEIHALLHDTGADESLVAQGVVAAIKARGAPVFLADIPPRTLSPIGGKDFVVHQAVTFRVVELATSAGPLILRNLTCLVEDGNTSLDFTLGRPIMNVLGYSADELLVRARGAKSEWELGDKEQVGDDGETTPLRCMCWRQTRVRDIAVDTMALEELVDNTALIDQDWVGSDTVHGDKGSPETILKTKNLTPAYRQLPMSSSGAQVLTFKTPDGYSHLSRMPAGAHSTATENADAVERHETSTALPSLRVHDSPPCTTC</sequence>
<evidence type="ECO:0000256" key="1">
    <source>
        <dbReference type="SAM" id="MobiDB-lite"/>
    </source>
</evidence>
<accession>A0A9W6Y2F1</accession>
<feature type="compositionally biased region" description="Gly residues" evidence="1">
    <location>
        <begin position="233"/>
        <end position="273"/>
    </location>
</feature>
<dbReference type="OrthoDB" id="121754at2759"/>
<protein>
    <submittedName>
        <fullName evidence="2">Unnamed protein product</fullName>
    </submittedName>
</protein>
<evidence type="ECO:0000313" key="2">
    <source>
        <dbReference type="EMBL" id="GMF50601.1"/>
    </source>
</evidence>
<feature type="compositionally biased region" description="Basic and acidic residues" evidence="1">
    <location>
        <begin position="28"/>
        <end position="39"/>
    </location>
</feature>
<proteinExistence type="predicted"/>
<keyword evidence="3" id="KW-1185">Reference proteome</keyword>
<gene>
    <name evidence="2" type="ORF">Pfra01_002023200</name>
</gene>
<dbReference type="Proteomes" id="UP001165121">
    <property type="component" value="Unassembled WGS sequence"/>
</dbReference>
<feature type="region of interest" description="Disordered" evidence="1">
    <location>
        <begin position="1"/>
        <end position="62"/>
    </location>
</feature>
<feature type="region of interest" description="Disordered" evidence="1">
    <location>
        <begin position="225"/>
        <end position="313"/>
    </location>
</feature>
<dbReference type="EMBL" id="BSXT01002732">
    <property type="protein sequence ID" value="GMF50601.1"/>
    <property type="molecule type" value="Genomic_DNA"/>
</dbReference>
<name>A0A9W6Y2F1_9STRA</name>